<protein>
    <recommendedName>
        <fullName evidence="14">Regulation of nuclear pre-mRNA domain-containing protein 2</fullName>
        <ecNumber evidence="2">6.1.1.3</ecNumber>
    </recommendedName>
    <alternativeName>
        <fullName evidence="11">Threonyl-tRNA synthetase</fullName>
    </alternativeName>
</protein>
<feature type="compositionally biased region" description="Low complexity" evidence="15">
    <location>
        <begin position="532"/>
        <end position="569"/>
    </location>
</feature>
<dbReference type="InterPro" id="IPR045864">
    <property type="entry name" value="aa-tRNA-synth_II/BPL/LPL"/>
</dbReference>
<feature type="compositionally biased region" description="Low complexity" evidence="15">
    <location>
        <begin position="393"/>
        <end position="441"/>
    </location>
</feature>
<dbReference type="SUPFAM" id="SSF55186">
    <property type="entry name" value="ThrRS/AlaRS common domain"/>
    <property type="match status" value="1"/>
</dbReference>
<keyword evidence="5" id="KW-0436">Ligase</keyword>
<feature type="compositionally biased region" description="Polar residues" evidence="15">
    <location>
        <begin position="656"/>
        <end position="668"/>
    </location>
</feature>
<evidence type="ECO:0000256" key="12">
    <source>
        <dbReference type="ARBA" id="ARBA00049515"/>
    </source>
</evidence>
<dbReference type="InterPro" id="IPR012675">
    <property type="entry name" value="Beta-grasp_dom_sf"/>
</dbReference>
<evidence type="ECO:0000259" key="17">
    <source>
        <dbReference type="PROSITE" id="PS51391"/>
    </source>
</evidence>
<dbReference type="InterPro" id="IPR018163">
    <property type="entry name" value="Thr/Ala-tRNA-synth_IIc_edit"/>
</dbReference>
<dbReference type="Pfam" id="PF03129">
    <property type="entry name" value="HGTP_anticodon"/>
    <property type="match status" value="1"/>
</dbReference>
<dbReference type="InterPro" id="IPR047246">
    <property type="entry name" value="ThrRS_anticodon"/>
</dbReference>
<dbReference type="CDD" id="cd00860">
    <property type="entry name" value="ThrRS_anticodon"/>
    <property type="match status" value="1"/>
</dbReference>
<comment type="similarity">
    <text evidence="1">Belongs to the class-II aminoacyl-tRNA synthetase family.</text>
</comment>
<evidence type="ECO:0000256" key="3">
    <source>
        <dbReference type="ARBA" id="ARBA00022481"/>
    </source>
</evidence>
<keyword evidence="8" id="KW-0648">Protein biosynthesis</keyword>
<comment type="subunit">
    <text evidence="13">Associates with the RNA polymerase II complex.</text>
</comment>
<feature type="region of interest" description="Disordered" evidence="15">
    <location>
        <begin position="530"/>
        <end position="784"/>
    </location>
</feature>
<keyword evidence="4" id="KW-0597">Phosphoprotein</keyword>
<feature type="region of interest" description="Disordered" evidence="15">
    <location>
        <begin position="141"/>
        <end position="171"/>
    </location>
</feature>
<dbReference type="Gene3D" id="1.25.40.90">
    <property type="match status" value="1"/>
</dbReference>
<evidence type="ECO:0000256" key="10">
    <source>
        <dbReference type="ARBA" id="ARBA00023146"/>
    </source>
</evidence>
<evidence type="ECO:0000256" key="5">
    <source>
        <dbReference type="ARBA" id="ARBA00022598"/>
    </source>
</evidence>
<feature type="region of interest" description="Disordered" evidence="15">
    <location>
        <begin position="465"/>
        <end position="499"/>
    </location>
</feature>
<dbReference type="GO" id="GO:0005524">
    <property type="term" value="F:ATP binding"/>
    <property type="evidence" value="ECO:0007669"/>
    <property type="project" value="UniProtKB-KW"/>
</dbReference>
<feature type="compositionally biased region" description="Basic and acidic residues" evidence="15">
    <location>
        <begin position="143"/>
        <end position="164"/>
    </location>
</feature>
<keyword evidence="10 18" id="KW-0030">Aminoacyl-tRNA synthetase</keyword>
<feature type="compositionally biased region" description="Basic and acidic residues" evidence="15">
    <location>
        <begin position="766"/>
        <end position="784"/>
    </location>
</feature>
<dbReference type="SUPFAM" id="SSF55681">
    <property type="entry name" value="Class II aaRS and biotin synthetases"/>
    <property type="match status" value="1"/>
</dbReference>
<sequence>MAAGSGAASGQGARSSTAALEASLDRRFEGISNTMEAIQGLSTWCIENKKHHGLIVRYWMKWLKKSDNNHRLNLFFLANDVIQNCKRKNAIAFRSSFSDVLPNAAQLIKDGKVRRSVERIFTIWEERNVYPEEMITQLKTNLNKKEKEREKQKEKEKAKAKETSTAKAPSSTKAALKSKIVAEFTPHSLVEQLSRYKRTVAEEESKQKQIASLRLDVCNTEAFKRLKDKAGGNKFAKDFEDGTVKLQEFVSFLEKELKTGPALLEALGNADIFYETQYKEVKIVANAYNAFANRVTSLKRKLDSLKATLPGAEDSPIPSPSEDAPSPTGSESPFLEVGVSRAQVDPELDGKAMDEGDIQIDNRDMEDMDMSDEEATTAAAEDDKKDKPSTAVSKPSKSDTTSKPPSTHTKVTKPIDSPVAAVATATPATPPSTKATNAPAAPLGVNLAKVDLGKISSILSSLTSAMKNTASPSPRPSPGTPTTPTGQSAASKATPPSPALASILSRVDISPEGILNALSKSNTPALSSLLQSVTNTTSATSTRTSPESAGIKTPVTPTTPKSKPSLSNSLKKDTPAKTRDWEKEKPLSPPPPPPPPRPTASSVSPPSLESKINSFLQGNPGFSLALGDDSPDGVDGTPVRDEAAGTPTQDEIMDTPATSGGHNLSPTAYCSEPWDAAVAPSGSRSSGDGLNSSKYESAKKNSSHSQDDGVMRKQVSSTTGADAKGKKDEQHGQLRITGNGKAAGERRLSAGSRKASTGSEDGGLSGRKEQDGRGLPEKDKKEGQYHRIETLVSHHAEAAPALTRGYSSNPLAGERIKTVESIRVIGRGSRRGGGAGSRPGAAMWYEEEYLEAPPLSPHVGPPPLNMSLRLKGALVSRVNGELWELGRPLEADCELQLLGFDTVEGKRAAWRTGACVLGGVLEGVFGTQVCREGASEFGLYCDYVLNNSHFSLSEVEKKCREAAALRLPLFRLELNSEELRELFQDSKLRLQLVEEEMSGSSVAVCRCGDSVSVCSGPLLPHTGFLKVFRMLQLSSITLANQTESSGLTRLLGVTFPAERDREEWEREQEEARRRDHRRIGTDQELFFFNEVSPGSCFFLPKGAHIYNTLTDFIKSEYRRRGFTEVVTPTLFSTALWERSGHWEHYSQNMFTVTSEGSHTYALKPMNCPAHCLMFEHRVRSWRELPLRWADFGALHRNELSGALGGLTRVRRFCQDDAHIFCAPEQLEEEIVACLDFVRSVYRVFGFSFHCLLSTRPTPCLGDPEQWDDAEQQLENSLQQFGEHWELNPGDGAFYGPKIDILIKDAIGRQHQCATIQLDFQLPIRFDLQYVGRDGQTHRPVMIHRAVLGSLERMIAILAENFGGKWPLWLSPAQISLVPVGDSSESYGRQVAQQFREAGFLVDLNADPGTTLNKKIRSAQLAQYNYIFVVGDKECESGAVNVRSRGGKQLGQRPTEEVLRSLQHLRDSRSNLDEF</sequence>
<dbReference type="CDD" id="cd00771">
    <property type="entry name" value="ThrRS_core"/>
    <property type="match status" value="1"/>
</dbReference>
<dbReference type="PANTHER" id="PTHR11451">
    <property type="entry name" value="THREONINE-TRNA LIGASE"/>
    <property type="match status" value="1"/>
</dbReference>
<dbReference type="PROSITE" id="PS51391">
    <property type="entry name" value="CID"/>
    <property type="match status" value="1"/>
</dbReference>
<dbReference type="CDD" id="cd01667">
    <property type="entry name" value="TGS_ThrRS"/>
    <property type="match status" value="1"/>
</dbReference>
<keyword evidence="3" id="KW-0488">Methylation</keyword>
<dbReference type="FunFam" id="1.25.40.90:FF:000020">
    <property type="entry name" value="regulation of nuclear pre-mRNA domain-containing protein 2 isoform X1"/>
    <property type="match status" value="1"/>
</dbReference>
<dbReference type="FunFam" id="3.30.930.10:FF:000009">
    <property type="entry name" value="Threonine--tRNA ligase 2, cytoplasmic"/>
    <property type="match status" value="1"/>
</dbReference>
<dbReference type="EMBL" id="HADX01010212">
    <property type="protein sequence ID" value="SBP32444.1"/>
    <property type="molecule type" value="Transcribed_RNA"/>
</dbReference>
<reference evidence="18" key="2">
    <citation type="submission" date="2016-06" db="EMBL/GenBank/DDBJ databases">
        <title>The genome of a short-lived fish provides insights into sex chromosome evolution and the genetic control of aging.</title>
        <authorList>
            <person name="Reichwald K."/>
            <person name="Felder M."/>
            <person name="Petzold A."/>
            <person name="Koch P."/>
            <person name="Groth M."/>
            <person name="Platzer M."/>
        </authorList>
    </citation>
    <scope>NUCLEOTIDE SEQUENCE</scope>
    <source>
        <tissue evidence="18">Brain</tissue>
    </source>
</reference>
<dbReference type="InterPro" id="IPR006569">
    <property type="entry name" value="CID_dom"/>
</dbReference>
<dbReference type="PROSITE" id="PS50862">
    <property type="entry name" value="AA_TRNA_LIGASE_II"/>
    <property type="match status" value="1"/>
</dbReference>
<feature type="compositionally biased region" description="Basic and acidic residues" evidence="15">
    <location>
        <begin position="570"/>
        <end position="586"/>
    </location>
</feature>
<evidence type="ECO:0000259" key="16">
    <source>
        <dbReference type="PROSITE" id="PS50862"/>
    </source>
</evidence>
<feature type="compositionally biased region" description="Low complexity" evidence="15">
    <location>
        <begin position="482"/>
        <end position="499"/>
    </location>
</feature>
<comment type="catalytic activity">
    <reaction evidence="12">
        <text>tRNA(Thr) + L-threonine + ATP = L-threonyl-tRNA(Thr) + AMP + diphosphate + H(+)</text>
        <dbReference type="Rhea" id="RHEA:24624"/>
        <dbReference type="Rhea" id="RHEA-COMP:9670"/>
        <dbReference type="Rhea" id="RHEA-COMP:9704"/>
        <dbReference type="ChEBI" id="CHEBI:15378"/>
        <dbReference type="ChEBI" id="CHEBI:30616"/>
        <dbReference type="ChEBI" id="CHEBI:33019"/>
        <dbReference type="ChEBI" id="CHEBI:57926"/>
        <dbReference type="ChEBI" id="CHEBI:78442"/>
        <dbReference type="ChEBI" id="CHEBI:78534"/>
        <dbReference type="ChEBI" id="CHEBI:456215"/>
        <dbReference type="EC" id="6.1.1.3"/>
    </reaction>
</comment>
<keyword evidence="9" id="KW-0007">Acetylation</keyword>
<dbReference type="Gene3D" id="3.40.50.800">
    <property type="entry name" value="Anticodon-binding domain"/>
    <property type="match status" value="1"/>
</dbReference>
<dbReference type="InterPro" id="IPR002320">
    <property type="entry name" value="Thr-tRNA-ligase_IIa"/>
</dbReference>
<dbReference type="InterPro" id="IPR033728">
    <property type="entry name" value="ThrRS_core"/>
</dbReference>
<feature type="compositionally biased region" description="Basic and acidic residues" evidence="15">
    <location>
        <begin position="348"/>
        <end position="365"/>
    </location>
</feature>
<accession>A0A1A7YQK1</accession>
<dbReference type="EC" id="6.1.1.3" evidence="2"/>
<dbReference type="GO" id="GO:0004829">
    <property type="term" value="F:threonine-tRNA ligase activity"/>
    <property type="evidence" value="ECO:0007669"/>
    <property type="project" value="UniProtKB-EC"/>
</dbReference>
<evidence type="ECO:0000256" key="15">
    <source>
        <dbReference type="SAM" id="MobiDB-lite"/>
    </source>
</evidence>
<dbReference type="InterPro" id="IPR002314">
    <property type="entry name" value="aa-tRNA-synt_IIb"/>
</dbReference>
<evidence type="ECO:0000256" key="4">
    <source>
        <dbReference type="ARBA" id="ARBA00022553"/>
    </source>
</evidence>
<evidence type="ECO:0000256" key="7">
    <source>
        <dbReference type="ARBA" id="ARBA00022840"/>
    </source>
</evidence>
<dbReference type="Gene3D" id="3.30.930.10">
    <property type="entry name" value="Bira Bifunctional Protein, Domain 2"/>
    <property type="match status" value="1"/>
</dbReference>
<dbReference type="Pfam" id="PF00587">
    <property type="entry name" value="tRNA-synt_2b"/>
    <property type="match status" value="1"/>
</dbReference>
<organism evidence="18">
    <name type="scientific">Iconisemion striatum</name>
    <dbReference type="NCBI Taxonomy" id="60296"/>
    <lineage>
        <taxon>Eukaryota</taxon>
        <taxon>Metazoa</taxon>
        <taxon>Chordata</taxon>
        <taxon>Craniata</taxon>
        <taxon>Vertebrata</taxon>
        <taxon>Euteleostomi</taxon>
        <taxon>Actinopterygii</taxon>
        <taxon>Neopterygii</taxon>
        <taxon>Teleostei</taxon>
        <taxon>Neoteleostei</taxon>
        <taxon>Acanthomorphata</taxon>
        <taxon>Ovalentaria</taxon>
        <taxon>Atherinomorphae</taxon>
        <taxon>Cyprinodontiformes</taxon>
        <taxon>Nothobranchiidae</taxon>
        <taxon>Iconisemion</taxon>
    </lineage>
</organism>
<feature type="domain" description="CID" evidence="17">
    <location>
        <begin position="16"/>
        <end position="146"/>
    </location>
</feature>
<reference evidence="18" key="1">
    <citation type="submission" date="2016-05" db="EMBL/GenBank/DDBJ databases">
        <authorList>
            <person name="Lavstsen T."/>
            <person name="Jespersen J.S."/>
        </authorList>
    </citation>
    <scope>NUCLEOTIDE SEQUENCE</scope>
    <source>
        <tissue evidence="18">Brain</tissue>
    </source>
</reference>
<dbReference type="SUPFAM" id="SSF48464">
    <property type="entry name" value="ENTH/VHS domain"/>
    <property type="match status" value="1"/>
</dbReference>
<name>A0A1A7YQK1_9TELE</name>
<feature type="region of interest" description="Disordered" evidence="15">
    <location>
        <begin position="309"/>
        <end position="441"/>
    </location>
</feature>
<dbReference type="GO" id="GO:0006435">
    <property type="term" value="P:threonyl-tRNA aminoacylation"/>
    <property type="evidence" value="ECO:0007669"/>
    <property type="project" value="InterPro"/>
</dbReference>
<keyword evidence="6" id="KW-0547">Nucleotide-binding</keyword>
<evidence type="ECO:0000256" key="1">
    <source>
        <dbReference type="ARBA" id="ARBA00008226"/>
    </source>
</evidence>
<evidence type="ECO:0000256" key="9">
    <source>
        <dbReference type="ARBA" id="ARBA00022990"/>
    </source>
</evidence>
<keyword evidence="7" id="KW-0067">ATP-binding</keyword>
<evidence type="ECO:0000256" key="8">
    <source>
        <dbReference type="ARBA" id="ARBA00022917"/>
    </source>
</evidence>
<dbReference type="HAMAP" id="MF_00184">
    <property type="entry name" value="Thr_tRNA_synth"/>
    <property type="match status" value="1"/>
</dbReference>
<dbReference type="Pfam" id="PF04818">
    <property type="entry name" value="CID"/>
    <property type="match status" value="1"/>
</dbReference>
<feature type="compositionally biased region" description="Basic and acidic residues" evidence="15">
    <location>
        <begin position="723"/>
        <end position="732"/>
    </location>
</feature>
<dbReference type="GO" id="GO:0005739">
    <property type="term" value="C:mitochondrion"/>
    <property type="evidence" value="ECO:0007669"/>
    <property type="project" value="TreeGrafter"/>
</dbReference>
<evidence type="ECO:0000256" key="13">
    <source>
        <dbReference type="ARBA" id="ARBA00062892"/>
    </source>
</evidence>
<dbReference type="NCBIfam" id="TIGR00418">
    <property type="entry name" value="thrS"/>
    <property type="match status" value="1"/>
</dbReference>
<feature type="compositionally biased region" description="Pro residues" evidence="15">
    <location>
        <begin position="587"/>
        <end position="598"/>
    </location>
</feature>
<evidence type="ECO:0000256" key="14">
    <source>
        <dbReference type="ARBA" id="ARBA00067342"/>
    </source>
</evidence>
<dbReference type="InterPro" id="IPR006195">
    <property type="entry name" value="aa-tRNA-synth_II"/>
</dbReference>
<feature type="domain" description="Aminoacyl-transfer RNA synthetases class-II family profile" evidence="16">
    <location>
        <begin position="1100"/>
        <end position="1366"/>
    </location>
</feature>
<dbReference type="Gene3D" id="3.30.980.10">
    <property type="entry name" value="Threonyl-trna Synthetase, Chain A, domain 2"/>
    <property type="match status" value="1"/>
</dbReference>
<feature type="compositionally biased region" description="Polar residues" evidence="15">
    <location>
        <begin position="682"/>
        <end position="695"/>
    </location>
</feature>
<evidence type="ECO:0000256" key="6">
    <source>
        <dbReference type="ARBA" id="ARBA00022741"/>
    </source>
</evidence>
<evidence type="ECO:0000256" key="2">
    <source>
        <dbReference type="ARBA" id="ARBA00013163"/>
    </source>
</evidence>
<dbReference type="SMART" id="SM00582">
    <property type="entry name" value="RPR"/>
    <property type="match status" value="1"/>
</dbReference>
<dbReference type="FunFam" id="3.40.50.800:FF:000003">
    <property type="entry name" value="Threonine--tRNA ligase 2, cytoplasmic"/>
    <property type="match status" value="1"/>
</dbReference>
<evidence type="ECO:0000256" key="11">
    <source>
        <dbReference type="ARBA" id="ARBA00031900"/>
    </source>
</evidence>
<dbReference type="SUPFAM" id="SSF52954">
    <property type="entry name" value="Class II aaRS ABD-related"/>
    <property type="match status" value="1"/>
</dbReference>
<feature type="compositionally biased region" description="Acidic residues" evidence="15">
    <location>
        <begin position="366"/>
        <end position="375"/>
    </location>
</feature>
<dbReference type="PANTHER" id="PTHR11451:SF42">
    <property type="entry name" value="THREONINE--TRNA LIGASE"/>
    <property type="match status" value="1"/>
</dbReference>
<dbReference type="PRINTS" id="PR01047">
    <property type="entry name" value="TRNASYNTHTHR"/>
</dbReference>
<evidence type="ECO:0000313" key="18">
    <source>
        <dbReference type="EMBL" id="SBP32444.1"/>
    </source>
</evidence>
<dbReference type="InterPro" id="IPR008942">
    <property type="entry name" value="ENTH_VHS"/>
</dbReference>
<proteinExistence type="inferred from homology"/>
<dbReference type="Gene3D" id="3.10.20.30">
    <property type="match status" value="1"/>
</dbReference>
<dbReference type="Gene3D" id="6.10.250.2560">
    <property type="match status" value="1"/>
</dbReference>
<dbReference type="InterPro" id="IPR004154">
    <property type="entry name" value="Anticodon-bd"/>
</dbReference>
<gene>
    <name evidence="18" type="primary">TARS2</name>
</gene>
<dbReference type="InterPro" id="IPR036621">
    <property type="entry name" value="Anticodon-bd_dom_sf"/>
</dbReference>